<accession>A0A2G9WXQ5</accession>
<evidence type="ECO:0000256" key="1">
    <source>
        <dbReference type="SAM" id="MobiDB-lite"/>
    </source>
</evidence>
<comment type="caution">
    <text evidence="2">The sequence shown here is derived from an EMBL/GenBank/DDBJ whole genome shotgun (WGS) entry which is preliminary data.</text>
</comment>
<gene>
    <name evidence="2" type="ORF">CJ014_09295</name>
</gene>
<evidence type="ECO:0000313" key="2">
    <source>
        <dbReference type="EMBL" id="PIO99498.1"/>
    </source>
</evidence>
<evidence type="ECO:0000313" key="3">
    <source>
        <dbReference type="Proteomes" id="UP000231070"/>
    </source>
</evidence>
<feature type="region of interest" description="Disordered" evidence="1">
    <location>
        <begin position="1"/>
        <end position="23"/>
    </location>
</feature>
<dbReference type="AlphaFoldDB" id="A0A2G9WXQ5"/>
<proteinExistence type="predicted"/>
<sequence length="148" mass="16360">MASQVVKFAGLSDRERKKVSPLPKLAEGDRVELRVRRRDGQDQTVALPPAAASAVETLITRLLSGERVAVLAEDQELSPTEASAILGISRPLVVLRMDRGDLPFRYVGKHRRALLKDVLALKAKLDVRRKAMEDLAADAEDLHVRYGI</sequence>
<dbReference type="OrthoDB" id="26212at2"/>
<protein>
    <submittedName>
        <fullName evidence="2">Excisionase</fullName>
    </submittedName>
</protein>
<name>A0A2G9WXQ5_9HYPH</name>
<organism evidence="2 3">
    <name type="scientific">Pleomorphomonas carboxyditropha</name>
    <dbReference type="NCBI Taxonomy" id="2023338"/>
    <lineage>
        <taxon>Bacteria</taxon>
        <taxon>Pseudomonadati</taxon>
        <taxon>Pseudomonadota</taxon>
        <taxon>Alphaproteobacteria</taxon>
        <taxon>Hyphomicrobiales</taxon>
        <taxon>Pleomorphomonadaceae</taxon>
        <taxon>Pleomorphomonas</taxon>
    </lineage>
</organism>
<keyword evidence="3" id="KW-1185">Reference proteome</keyword>
<dbReference type="Proteomes" id="UP000231070">
    <property type="component" value="Unassembled WGS sequence"/>
</dbReference>
<dbReference type="EMBL" id="NQVN01000004">
    <property type="protein sequence ID" value="PIO99498.1"/>
    <property type="molecule type" value="Genomic_DNA"/>
</dbReference>
<dbReference type="RefSeq" id="WP_100080203.1">
    <property type="nucleotide sequence ID" value="NZ_NQVN01000004.1"/>
</dbReference>
<reference evidence="2 3" key="1">
    <citation type="submission" date="2017-08" db="EMBL/GenBank/DDBJ databases">
        <title>Pleomorphomonas carboxidotrophicus sp. nov., a new mesophilic hydrogenogenic carboxidotroph.</title>
        <authorList>
            <person name="Esquivel-Elizondo S."/>
            <person name="Krajmalnik-Brown R."/>
            <person name="Maldonado J."/>
        </authorList>
    </citation>
    <scope>NUCLEOTIDE SEQUENCE [LARGE SCALE GENOMIC DNA]</scope>
    <source>
        <strain evidence="2 3">SVCO-16</strain>
    </source>
</reference>